<dbReference type="AlphaFoldDB" id="A0AAN8A8M7"/>
<evidence type="ECO:0000256" key="7">
    <source>
        <dbReference type="ARBA" id="ARBA00022927"/>
    </source>
</evidence>
<sequence>MNQSQQQPPPPPQQQSVFEVAKVLRKHEALKQRKGLFQNNPTDFFRYKRFLRALNSNEYINKCSNQPDIYPSVINSETHEFDEDKAKQIFIMLISNQIILPVKKLHSNELKEHNLKPSKDYPNLISTDKAILQPNEYYIWNYNPKSIWDYVIVFGIILTILALVCYPLWPLKMRRATYYISIGALWVIVAFFIIAIIRLVLAVLSYPFTRGEKSVGLFWLFPNFFEDCGIVDSFRPLYGFGDLETYSYQKKMKRLKKRQQKKEALNKNKNKNKNKDEDNSNNDKDKILETIKEVKQTSSSGVSTKPILEDVPEDQM</sequence>
<comment type="subcellular location">
    <subcellularLocation>
        <location evidence="1">Endoplasmic reticulum membrane</location>
        <topology evidence="1">Multi-pass membrane protein</topology>
    </subcellularLocation>
</comment>
<proteinExistence type="inferred from homology"/>
<evidence type="ECO:0000313" key="14">
    <source>
        <dbReference type="Proteomes" id="UP001306508"/>
    </source>
</evidence>
<keyword evidence="7" id="KW-0653">Protein transport</keyword>
<evidence type="ECO:0000256" key="5">
    <source>
        <dbReference type="ARBA" id="ARBA00022692"/>
    </source>
</evidence>
<evidence type="ECO:0000256" key="1">
    <source>
        <dbReference type="ARBA" id="ARBA00004477"/>
    </source>
</evidence>
<keyword evidence="4" id="KW-0813">Transport</keyword>
<feature type="transmembrane region" description="Helical" evidence="12">
    <location>
        <begin position="147"/>
        <end position="169"/>
    </location>
</feature>
<evidence type="ECO:0000256" key="9">
    <source>
        <dbReference type="ARBA" id="ARBA00023010"/>
    </source>
</evidence>
<keyword evidence="10 12" id="KW-0472">Membrane</keyword>
<comment type="caution">
    <text evidence="13">The sequence shown here is derived from an EMBL/GenBank/DDBJ whole genome shotgun (WGS) entry which is preliminary data.</text>
</comment>
<keyword evidence="14" id="KW-1185">Reference proteome</keyword>
<dbReference type="PANTHER" id="PTHR12443:SF9">
    <property type="entry name" value="TRANSLOCATION PROTEIN SEC62"/>
    <property type="match status" value="1"/>
</dbReference>
<feature type="region of interest" description="Disordered" evidence="11">
    <location>
        <begin position="259"/>
        <end position="316"/>
    </location>
</feature>
<evidence type="ECO:0000256" key="8">
    <source>
        <dbReference type="ARBA" id="ARBA00022989"/>
    </source>
</evidence>
<dbReference type="EMBL" id="JAWIZZ010000046">
    <property type="protein sequence ID" value="KAK5779760.1"/>
    <property type="molecule type" value="Genomic_DNA"/>
</dbReference>
<organism evidence="13 14">
    <name type="scientific">Arxiozyma heterogenica</name>
    <dbReference type="NCBI Taxonomy" id="278026"/>
    <lineage>
        <taxon>Eukaryota</taxon>
        <taxon>Fungi</taxon>
        <taxon>Dikarya</taxon>
        <taxon>Ascomycota</taxon>
        <taxon>Saccharomycotina</taxon>
        <taxon>Saccharomycetes</taxon>
        <taxon>Saccharomycetales</taxon>
        <taxon>Saccharomycetaceae</taxon>
        <taxon>Arxiozyma</taxon>
    </lineage>
</organism>
<keyword evidence="9" id="KW-0811">Translocation</keyword>
<evidence type="ECO:0000256" key="12">
    <source>
        <dbReference type="SAM" id="Phobius"/>
    </source>
</evidence>
<keyword evidence="6" id="KW-0256">Endoplasmic reticulum</keyword>
<dbReference type="Pfam" id="PF03839">
    <property type="entry name" value="Sec62"/>
    <property type="match status" value="1"/>
</dbReference>
<name>A0AAN8A8M7_9SACH</name>
<dbReference type="GO" id="GO:0031204">
    <property type="term" value="P:post-translational protein targeting to membrane, translocation"/>
    <property type="evidence" value="ECO:0007669"/>
    <property type="project" value="TreeGrafter"/>
</dbReference>
<dbReference type="InterPro" id="IPR004728">
    <property type="entry name" value="Sec62"/>
</dbReference>
<dbReference type="PANTHER" id="PTHR12443">
    <property type="entry name" value="TRANSLOCATION PROTEIN SEC62"/>
    <property type="match status" value="1"/>
</dbReference>
<gene>
    <name evidence="13" type="ORF">RI543_002882</name>
</gene>
<dbReference type="NCBIfam" id="TIGR00869">
    <property type="entry name" value="sec62"/>
    <property type="match status" value="1"/>
</dbReference>
<comment type="similarity">
    <text evidence="2">Belongs to the SEC62 family.</text>
</comment>
<feature type="compositionally biased region" description="Basic and acidic residues" evidence="11">
    <location>
        <begin position="273"/>
        <end position="295"/>
    </location>
</feature>
<dbReference type="GO" id="GO:0005789">
    <property type="term" value="C:endoplasmic reticulum membrane"/>
    <property type="evidence" value="ECO:0007669"/>
    <property type="project" value="UniProtKB-SubCell"/>
</dbReference>
<evidence type="ECO:0000256" key="11">
    <source>
        <dbReference type="SAM" id="MobiDB-lite"/>
    </source>
</evidence>
<evidence type="ECO:0000256" key="10">
    <source>
        <dbReference type="ARBA" id="ARBA00023136"/>
    </source>
</evidence>
<evidence type="ECO:0000256" key="2">
    <source>
        <dbReference type="ARBA" id="ARBA00010604"/>
    </source>
</evidence>
<feature type="transmembrane region" description="Helical" evidence="12">
    <location>
        <begin position="181"/>
        <end position="204"/>
    </location>
</feature>
<evidence type="ECO:0000256" key="6">
    <source>
        <dbReference type="ARBA" id="ARBA00022824"/>
    </source>
</evidence>
<keyword evidence="5 12" id="KW-0812">Transmembrane</keyword>
<dbReference type="InterPro" id="IPR011553">
    <property type="entry name" value="Sec62_asco"/>
</dbReference>
<protein>
    <recommendedName>
        <fullName evidence="3">Translocation protein SEC62</fullName>
    </recommendedName>
</protein>
<evidence type="ECO:0000256" key="3">
    <source>
        <dbReference type="ARBA" id="ARBA00021257"/>
    </source>
</evidence>
<dbReference type="Proteomes" id="UP001306508">
    <property type="component" value="Unassembled WGS sequence"/>
</dbReference>
<reference evidence="14" key="1">
    <citation type="submission" date="2023-07" db="EMBL/GenBank/DDBJ databases">
        <title>A draft genome of Kazachstania heterogenica Y-27499.</title>
        <authorList>
            <person name="Donic C."/>
            <person name="Kralova J.S."/>
            <person name="Fidel L."/>
            <person name="Ben-Dor S."/>
            <person name="Jung S."/>
        </authorList>
    </citation>
    <scope>NUCLEOTIDE SEQUENCE [LARGE SCALE GENOMIC DNA]</scope>
    <source>
        <strain evidence="14">Y27499</strain>
    </source>
</reference>
<evidence type="ECO:0000256" key="4">
    <source>
        <dbReference type="ARBA" id="ARBA00022448"/>
    </source>
</evidence>
<keyword evidence="8 12" id="KW-1133">Transmembrane helix</keyword>
<accession>A0AAN8A8M7</accession>
<evidence type="ECO:0000313" key="13">
    <source>
        <dbReference type="EMBL" id="KAK5779760.1"/>
    </source>
</evidence>